<gene>
    <name evidence="2" type="ORF">M9Y10_002254</name>
</gene>
<reference evidence="2 3" key="1">
    <citation type="submission" date="2024-04" db="EMBL/GenBank/DDBJ databases">
        <title>Tritrichomonas musculus Genome.</title>
        <authorList>
            <person name="Alves-Ferreira E."/>
            <person name="Grigg M."/>
            <person name="Lorenzi H."/>
            <person name="Galac M."/>
        </authorList>
    </citation>
    <scope>NUCLEOTIDE SEQUENCE [LARGE SCALE GENOMIC DNA]</scope>
    <source>
        <strain evidence="2 3">EAF2021</strain>
    </source>
</reference>
<sequence length="195" mass="22440">MKISNGTSFVISTVLLMMTVIHVSFSSSLLLRKAFNSLFHFPDDFLKPPTNISSDNSKSVNEKVPQNVLIVTSITESDEIYSVSDNSKEIINRNLNDLISLKMSTTFPRVLNNDDDYEVEFDESSQIREFSINDKKKKKFRFSTERIGCLTKTVMVEENSREKTYMQRLYAFLPPYFADMHGKTINLNSITKMFS</sequence>
<organism evidence="2 3">
    <name type="scientific">Tritrichomonas musculus</name>
    <dbReference type="NCBI Taxonomy" id="1915356"/>
    <lineage>
        <taxon>Eukaryota</taxon>
        <taxon>Metamonada</taxon>
        <taxon>Parabasalia</taxon>
        <taxon>Tritrichomonadida</taxon>
        <taxon>Tritrichomonadidae</taxon>
        <taxon>Tritrichomonas</taxon>
    </lineage>
</organism>
<keyword evidence="1" id="KW-0812">Transmembrane</keyword>
<keyword evidence="3" id="KW-1185">Reference proteome</keyword>
<dbReference type="Proteomes" id="UP001470230">
    <property type="component" value="Unassembled WGS sequence"/>
</dbReference>
<comment type="caution">
    <text evidence="2">The sequence shown here is derived from an EMBL/GenBank/DDBJ whole genome shotgun (WGS) entry which is preliminary data.</text>
</comment>
<evidence type="ECO:0000313" key="2">
    <source>
        <dbReference type="EMBL" id="KAK8899931.1"/>
    </source>
</evidence>
<feature type="transmembrane region" description="Helical" evidence="1">
    <location>
        <begin position="6"/>
        <end position="31"/>
    </location>
</feature>
<name>A0ABR2LAC7_9EUKA</name>
<keyword evidence="1" id="KW-0472">Membrane</keyword>
<keyword evidence="1" id="KW-1133">Transmembrane helix</keyword>
<dbReference type="EMBL" id="JAPFFF010000001">
    <property type="protein sequence ID" value="KAK8899931.1"/>
    <property type="molecule type" value="Genomic_DNA"/>
</dbReference>
<evidence type="ECO:0000313" key="3">
    <source>
        <dbReference type="Proteomes" id="UP001470230"/>
    </source>
</evidence>
<protein>
    <submittedName>
        <fullName evidence="2">Uncharacterized protein</fullName>
    </submittedName>
</protein>
<accession>A0ABR2LAC7</accession>
<evidence type="ECO:0000256" key="1">
    <source>
        <dbReference type="SAM" id="Phobius"/>
    </source>
</evidence>
<proteinExistence type="predicted"/>